<gene>
    <name evidence="2" type="ORF">CCUS01_03217</name>
</gene>
<protein>
    <submittedName>
        <fullName evidence="2">Uncharacterized protein</fullName>
    </submittedName>
</protein>
<dbReference type="EMBL" id="MPDP01000035">
    <property type="protein sequence ID" value="KAK1491431.1"/>
    <property type="molecule type" value="Genomic_DNA"/>
</dbReference>
<reference evidence="2" key="1">
    <citation type="submission" date="2016-11" db="EMBL/GenBank/DDBJ databases">
        <title>The genome sequence of Colletotrichum cuscutae.</title>
        <authorList>
            <person name="Baroncelli R."/>
        </authorList>
    </citation>
    <scope>NUCLEOTIDE SEQUENCE</scope>
    <source>
        <strain evidence="2">IMI 304802</strain>
    </source>
</reference>
<proteinExistence type="predicted"/>
<evidence type="ECO:0000256" key="1">
    <source>
        <dbReference type="SAM" id="MobiDB-lite"/>
    </source>
</evidence>
<comment type="caution">
    <text evidence="2">The sequence shown here is derived from an EMBL/GenBank/DDBJ whole genome shotgun (WGS) entry which is preliminary data.</text>
</comment>
<feature type="region of interest" description="Disordered" evidence="1">
    <location>
        <begin position="105"/>
        <end position="126"/>
    </location>
</feature>
<sequence>MEPVPLQGAYKGQRRPRTTAGGFDYSRAWLQVSSALCLFNYGSGQAIFLQVHVGATFRYNTTQSYACEQLRYCSYDISKVGSSIGYKTQYSLILTLYNQPGTLGIHPRPSDPVPQRTSSRRNSKRREYSHKLLIRSMSDEDRDPVLAAIPIAYLTSYVLSSDFRPKLKYGYFRVADYNFAGTVEVLQMLLNFHPPPYFGVRLQNN</sequence>
<keyword evidence="3" id="KW-1185">Reference proteome</keyword>
<accession>A0AAI9Y9W3</accession>
<evidence type="ECO:0000313" key="3">
    <source>
        <dbReference type="Proteomes" id="UP001239213"/>
    </source>
</evidence>
<dbReference type="AlphaFoldDB" id="A0AAI9Y9W3"/>
<organism evidence="2 3">
    <name type="scientific">Colletotrichum cuscutae</name>
    <dbReference type="NCBI Taxonomy" id="1209917"/>
    <lineage>
        <taxon>Eukaryota</taxon>
        <taxon>Fungi</taxon>
        <taxon>Dikarya</taxon>
        <taxon>Ascomycota</taxon>
        <taxon>Pezizomycotina</taxon>
        <taxon>Sordariomycetes</taxon>
        <taxon>Hypocreomycetidae</taxon>
        <taxon>Glomerellales</taxon>
        <taxon>Glomerellaceae</taxon>
        <taxon>Colletotrichum</taxon>
        <taxon>Colletotrichum acutatum species complex</taxon>
    </lineage>
</organism>
<name>A0AAI9Y9W3_9PEZI</name>
<evidence type="ECO:0000313" key="2">
    <source>
        <dbReference type="EMBL" id="KAK1491431.1"/>
    </source>
</evidence>
<dbReference type="Proteomes" id="UP001239213">
    <property type="component" value="Unassembled WGS sequence"/>
</dbReference>